<protein>
    <submittedName>
        <fullName evidence="3">Uncharacterized protein</fullName>
    </submittedName>
</protein>
<dbReference type="GeneID" id="41964631"/>
<proteinExistence type="predicted"/>
<dbReference type="AlphaFoldDB" id="A0A6P8ASU1"/>
<name>A0A6P8ASU1_PYRGI</name>
<accession>A0A6P8ASU1</accession>
<feature type="region of interest" description="Disordered" evidence="1">
    <location>
        <begin position="88"/>
        <end position="112"/>
    </location>
</feature>
<evidence type="ECO:0000313" key="2">
    <source>
        <dbReference type="Proteomes" id="UP000515153"/>
    </source>
</evidence>
<feature type="compositionally biased region" description="Gly residues" evidence="1">
    <location>
        <begin position="89"/>
        <end position="100"/>
    </location>
</feature>
<reference evidence="3" key="1">
    <citation type="journal article" date="2019" name="Mol. Biol. Evol.">
        <title>Blast fungal genomes show frequent chromosomal changes, gene gains and losses, and effector gene turnover.</title>
        <authorList>
            <person name="Gomez Luciano L.B."/>
            <person name="Jason Tsai I."/>
            <person name="Chuma I."/>
            <person name="Tosa Y."/>
            <person name="Chen Y.H."/>
            <person name="Li J.Y."/>
            <person name="Li M.Y."/>
            <person name="Jade Lu M.Y."/>
            <person name="Nakayashiki H."/>
            <person name="Li W.H."/>
        </authorList>
    </citation>
    <scope>NUCLEOTIDE SEQUENCE</scope>
    <source>
        <strain evidence="3">NI907</strain>
    </source>
</reference>
<gene>
    <name evidence="3" type="ORF">PgNI_09741</name>
</gene>
<evidence type="ECO:0000313" key="3">
    <source>
        <dbReference type="RefSeq" id="XP_030977973.1"/>
    </source>
</evidence>
<reference evidence="3" key="2">
    <citation type="submission" date="2019-10" db="EMBL/GenBank/DDBJ databases">
        <authorList>
            <consortium name="NCBI Genome Project"/>
        </authorList>
    </citation>
    <scope>NUCLEOTIDE SEQUENCE</scope>
    <source>
        <strain evidence="3">NI907</strain>
    </source>
</reference>
<organism evidence="2 3">
    <name type="scientific">Pyricularia grisea</name>
    <name type="common">Crabgrass-specific blast fungus</name>
    <name type="synonym">Magnaporthe grisea</name>
    <dbReference type="NCBI Taxonomy" id="148305"/>
    <lineage>
        <taxon>Eukaryota</taxon>
        <taxon>Fungi</taxon>
        <taxon>Dikarya</taxon>
        <taxon>Ascomycota</taxon>
        <taxon>Pezizomycotina</taxon>
        <taxon>Sordariomycetes</taxon>
        <taxon>Sordariomycetidae</taxon>
        <taxon>Magnaporthales</taxon>
        <taxon>Pyriculariaceae</taxon>
        <taxon>Pyricularia</taxon>
    </lineage>
</organism>
<dbReference type="RefSeq" id="XP_030977973.1">
    <property type="nucleotide sequence ID" value="XM_031129723.1"/>
</dbReference>
<dbReference type="KEGG" id="pgri:PgNI_09741"/>
<keyword evidence="2" id="KW-1185">Reference proteome</keyword>
<evidence type="ECO:0000256" key="1">
    <source>
        <dbReference type="SAM" id="MobiDB-lite"/>
    </source>
</evidence>
<dbReference type="Proteomes" id="UP000515153">
    <property type="component" value="Unplaced"/>
</dbReference>
<sequence>MQCMFAPSLFIVSIHSSYSSESNTIPPPILEIGDTILDQHGPQRNASVHLALALLALAIDAGVAKVTDGAGVDAPLLPLELGDELHGADLGGARDGAGGEDGAEGVEAGLAGPQDARDLGDEVLDVAEALDHHEAVDAGLERVAHARDVVAGQVDQHDVLGAVLEARRQLVGQPLVLLGRGAPLDCAGDGVRDDAAALALDQQLRAGADDLEVGAVDVEQVRRRVDGPQVPVDVERVKVRGAGEALRRHGLDDVALDDVLLERRDVSLVPRLSDVGCVLLPQPDGLLLRKRDLGPVEKLRQLPDGCEGAVVLGIYFLCGPFGSFKNAIGDMQIGDDLDDAVEAIKHHSRVEKHKDGLGDAQDILHGPSRLGLKVTHAVVAHVADSTTGKGRQLQAGNVGGDDMAGQLLLEGGQGVAGATSEAGPGADDLARARSDKAVAAHTLGCCALKQERQLVLGARAIGLGTVVRRDLEVGGRRRDEIRRDLTIHRDEVWSLGGVLLCGL</sequence>
<reference evidence="3" key="3">
    <citation type="submission" date="2025-08" db="UniProtKB">
        <authorList>
            <consortium name="RefSeq"/>
        </authorList>
    </citation>
    <scope>IDENTIFICATION</scope>
    <source>
        <strain evidence="3">NI907</strain>
    </source>
</reference>